<feature type="transmembrane region" description="Helical" evidence="11">
    <location>
        <begin position="591"/>
        <end position="612"/>
    </location>
</feature>
<evidence type="ECO:0000256" key="4">
    <source>
        <dbReference type="ARBA" id="ARBA00022729"/>
    </source>
</evidence>
<dbReference type="PRINTS" id="PR00248">
    <property type="entry name" value="GPCRMGR"/>
</dbReference>
<dbReference type="InterPro" id="IPR000337">
    <property type="entry name" value="GPCR_3"/>
</dbReference>
<keyword evidence="5 11" id="KW-1133">Transmembrane helix</keyword>
<reference evidence="14" key="1">
    <citation type="submission" date="2025-08" db="UniProtKB">
        <authorList>
            <consortium name="RefSeq"/>
        </authorList>
    </citation>
    <scope>IDENTIFICATION</scope>
</reference>
<feature type="transmembrane region" description="Helical" evidence="11">
    <location>
        <begin position="748"/>
        <end position="768"/>
    </location>
</feature>
<evidence type="ECO:0000256" key="1">
    <source>
        <dbReference type="ARBA" id="ARBA00004651"/>
    </source>
</evidence>
<dbReference type="InterPro" id="IPR017978">
    <property type="entry name" value="GPCR_3_C"/>
</dbReference>
<feature type="transmembrane region" description="Helical" evidence="11">
    <location>
        <begin position="713"/>
        <end position="736"/>
    </location>
</feature>
<evidence type="ECO:0000256" key="2">
    <source>
        <dbReference type="ARBA" id="ARBA00022475"/>
    </source>
</evidence>
<dbReference type="InterPro" id="IPR004073">
    <property type="entry name" value="GPCR_3_vmron_rcpt_2"/>
</dbReference>
<dbReference type="Gene3D" id="2.10.50.30">
    <property type="entry name" value="GPCR, family 3, nine cysteines domain"/>
    <property type="match status" value="1"/>
</dbReference>
<evidence type="ECO:0000313" key="13">
    <source>
        <dbReference type="Proteomes" id="UP001652642"/>
    </source>
</evidence>
<evidence type="ECO:0000256" key="3">
    <source>
        <dbReference type="ARBA" id="ARBA00022692"/>
    </source>
</evidence>
<feature type="transmembrane region" description="Helical" evidence="11">
    <location>
        <begin position="554"/>
        <end position="579"/>
    </location>
</feature>
<gene>
    <name evidence="14" type="primary">LOC110086493</name>
</gene>
<organism evidence="13 14">
    <name type="scientific">Pogona vitticeps</name>
    <name type="common">central bearded dragon</name>
    <dbReference type="NCBI Taxonomy" id="103695"/>
    <lineage>
        <taxon>Eukaryota</taxon>
        <taxon>Metazoa</taxon>
        <taxon>Chordata</taxon>
        <taxon>Craniata</taxon>
        <taxon>Vertebrata</taxon>
        <taxon>Euteleostomi</taxon>
        <taxon>Lepidosauria</taxon>
        <taxon>Squamata</taxon>
        <taxon>Bifurcata</taxon>
        <taxon>Unidentata</taxon>
        <taxon>Episquamata</taxon>
        <taxon>Toxicofera</taxon>
        <taxon>Iguania</taxon>
        <taxon>Acrodonta</taxon>
        <taxon>Agamidae</taxon>
        <taxon>Amphibolurinae</taxon>
        <taxon>Pogona</taxon>
    </lineage>
</organism>
<dbReference type="PANTHER" id="PTHR24061:SF599">
    <property type="entry name" value="G-PROTEIN COUPLED RECEPTORS FAMILY 3 PROFILE DOMAIN-CONTAINING PROTEIN"/>
    <property type="match status" value="1"/>
</dbReference>
<dbReference type="RefSeq" id="XP_072859741.1">
    <property type="nucleotide sequence ID" value="XM_073003640.1"/>
</dbReference>
<dbReference type="PANTHER" id="PTHR24061">
    <property type="entry name" value="CALCIUM-SENSING RECEPTOR-RELATED"/>
    <property type="match status" value="1"/>
</dbReference>
<keyword evidence="9" id="KW-0325">Glycoprotein</keyword>
<accession>A0ABM5GQ00</accession>
<dbReference type="InterPro" id="IPR000068">
    <property type="entry name" value="GPCR_3_Ca_sens_rcpt-rel"/>
</dbReference>
<feature type="transmembrane region" description="Helical" evidence="11">
    <location>
        <begin position="780"/>
        <end position="803"/>
    </location>
</feature>
<feature type="transmembrane region" description="Helical" evidence="11">
    <location>
        <begin position="668"/>
        <end position="686"/>
    </location>
</feature>
<keyword evidence="13" id="KW-1185">Reference proteome</keyword>
<evidence type="ECO:0000256" key="11">
    <source>
        <dbReference type="SAM" id="Phobius"/>
    </source>
</evidence>
<dbReference type="CDD" id="cd15283">
    <property type="entry name" value="7tmC_V2R_pheromone"/>
    <property type="match status" value="1"/>
</dbReference>
<dbReference type="Proteomes" id="UP001652642">
    <property type="component" value="Chromosome 6"/>
</dbReference>
<keyword evidence="7 11" id="KW-0472">Membrane</keyword>
<dbReference type="Gene3D" id="3.40.50.2300">
    <property type="match status" value="2"/>
</dbReference>
<protein>
    <submittedName>
        <fullName evidence="14">Vomeronasal type-2 receptor 26-like</fullName>
    </submittedName>
</protein>
<feature type="transmembrane region" description="Helical" evidence="11">
    <location>
        <begin position="624"/>
        <end position="648"/>
    </location>
</feature>
<evidence type="ECO:0000256" key="8">
    <source>
        <dbReference type="ARBA" id="ARBA00023170"/>
    </source>
</evidence>
<evidence type="ECO:0000256" key="10">
    <source>
        <dbReference type="ARBA" id="ARBA00023224"/>
    </source>
</evidence>
<keyword evidence="10" id="KW-0807">Transducer</keyword>
<evidence type="ECO:0000256" key="5">
    <source>
        <dbReference type="ARBA" id="ARBA00022989"/>
    </source>
</evidence>
<feature type="domain" description="G-protein coupled receptors family 3 profile" evidence="12">
    <location>
        <begin position="554"/>
        <end position="818"/>
    </location>
</feature>
<name>A0ABM5GQ00_9SAUR</name>
<comment type="subcellular location">
    <subcellularLocation>
        <location evidence="1">Cell membrane</location>
        <topology evidence="1">Multi-pass membrane protein</topology>
    </subcellularLocation>
</comment>
<dbReference type="InterPro" id="IPR017979">
    <property type="entry name" value="GPCR_3_CS"/>
</dbReference>
<keyword evidence="6" id="KW-0297">G-protein coupled receptor</keyword>
<dbReference type="InterPro" id="IPR038550">
    <property type="entry name" value="GPCR_3_9-Cys_sf"/>
</dbReference>
<dbReference type="InterPro" id="IPR001828">
    <property type="entry name" value="ANF_lig-bd_rcpt"/>
</dbReference>
<dbReference type="Pfam" id="PF00003">
    <property type="entry name" value="7tm_3"/>
    <property type="match status" value="1"/>
</dbReference>
<dbReference type="PROSITE" id="PS00981">
    <property type="entry name" value="G_PROTEIN_RECEP_F3_3"/>
    <property type="match status" value="1"/>
</dbReference>
<sequence>MKHSTSQRMHHCSIKLIHKSVPKNYQHILALAFAVKEINEDPQILPNISVGFHILNSYYIAWMTYKATLNLLSPKHRFIPNFKSDTKNKLIAIIGSLSSRISTNVAASSSIYKIPQFTYGSFSPLQEDKTQFSFLYQMVPEEDHQYSGIIKLLQHFKWVWIGLFAVDDDHGDKFLQAIVPMLSRKGICYAFIERLIKQVHVHGVMEEIVERLENSPIFMERKANVYFVYAEPPSFQALRLLLLSASYFSFPPLSKVWIATSHWDFDSISLQKTWDIQTFHGSLVFNVLTKEPLGFREFIQTIRPSWSTGDGFIQDFWEQAFSCSLKMPKEEDQMDLCSGKEKLETIPGTLFEMNMTGHSYNVYNAVYAVAHALHAIYKSISEHRRLIKHGKLSFQNVEPWQLHSFLKGMVFNNSARDTIHLNENRTLVAAFDVTNWRMFPNGSALRVIVGKMDPQAPPGKEFTINDDQIVWHTNFNQVLPLSVCNDNCYPGSHRKKKQGEKFCCYDCALCSEGMISNQKDMDACAKCSEDQHPNLSQDQCIPKDISYLSYEEPLGIVLALSAAIFVFITALVIGTFWKYQNTPLVKANNRSLTYILLTSLLLCFLCSLLFIGEPTEITCLLRQTLFGIIFSAALSALLAKTITVVLAFMAMKPNSRMRKWMGKRTSAVIALCCPFIQTGLCIFWLSTSPPFPDMDMQSLNGEIILECNEGSVVFFYCALSYMVFLALISFTVAFVARKLPDSFNEAKFITFSMLVFCSVWASFVPAYLSTKGKHMVAVEIFSILISTAGLLGCIFFPKCYIIVLRPELNNREQLVNRRSKKL</sequence>
<dbReference type="PRINTS" id="PR01535">
    <property type="entry name" value="VOMERONASL2R"/>
</dbReference>
<dbReference type="Pfam" id="PF01094">
    <property type="entry name" value="ANF_receptor"/>
    <property type="match status" value="1"/>
</dbReference>
<dbReference type="SUPFAM" id="SSF53822">
    <property type="entry name" value="Periplasmic binding protein-like I"/>
    <property type="match status" value="1"/>
</dbReference>
<keyword evidence="3 11" id="KW-0812">Transmembrane</keyword>
<evidence type="ECO:0000256" key="7">
    <source>
        <dbReference type="ARBA" id="ARBA00023136"/>
    </source>
</evidence>
<dbReference type="InterPro" id="IPR011500">
    <property type="entry name" value="GPCR_3_9-Cys_dom"/>
</dbReference>
<evidence type="ECO:0000313" key="14">
    <source>
        <dbReference type="RefSeq" id="XP_072859741.1"/>
    </source>
</evidence>
<proteinExistence type="predicted"/>
<keyword evidence="2" id="KW-1003">Cell membrane</keyword>
<keyword evidence="4" id="KW-0732">Signal</keyword>
<dbReference type="InterPro" id="IPR028082">
    <property type="entry name" value="Peripla_BP_I"/>
</dbReference>
<dbReference type="Pfam" id="PF07562">
    <property type="entry name" value="NCD3G"/>
    <property type="match status" value="1"/>
</dbReference>
<dbReference type="PROSITE" id="PS50259">
    <property type="entry name" value="G_PROTEIN_RECEP_F3_4"/>
    <property type="match status" value="1"/>
</dbReference>
<dbReference type="GeneID" id="110086493"/>
<evidence type="ECO:0000259" key="12">
    <source>
        <dbReference type="PROSITE" id="PS50259"/>
    </source>
</evidence>
<evidence type="ECO:0000256" key="9">
    <source>
        <dbReference type="ARBA" id="ARBA00023180"/>
    </source>
</evidence>
<keyword evidence="8" id="KW-0675">Receptor</keyword>
<evidence type="ECO:0000256" key="6">
    <source>
        <dbReference type="ARBA" id="ARBA00023040"/>
    </source>
</evidence>